<dbReference type="EMBL" id="SMAE01000005">
    <property type="protein sequence ID" value="TCS89687.1"/>
    <property type="molecule type" value="Genomic_DNA"/>
</dbReference>
<gene>
    <name evidence="2" type="ORF">EDD65_105161</name>
</gene>
<keyword evidence="1" id="KW-0812">Transmembrane</keyword>
<protein>
    <submittedName>
        <fullName evidence="2">Uncharacterized protein</fullName>
    </submittedName>
</protein>
<name>A0A4R3KVZ4_9FIRM</name>
<reference evidence="2 3" key="1">
    <citation type="submission" date="2019-03" db="EMBL/GenBank/DDBJ databases">
        <title>Genomic Encyclopedia of Type Strains, Phase IV (KMG-IV): sequencing the most valuable type-strain genomes for metagenomic binning, comparative biology and taxonomic classification.</title>
        <authorList>
            <person name="Goeker M."/>
        </authorList>
    </citation>
    <scope>NUCLEOTIDE SEQUENCE [LARGE SCALE GENOMIC DNA]</scope>
    <source>
        <strain evidence="2 3">DSM 26752</strain>
    </source>
</reference>
<comment type="caution">
    <text evidence="2">The sequence shown here is derived from an EMBL/GenBank/DDBJ whole genome shotgun (WGS) entry which is preliminary data.</text>
</comment>
<dbReference type="RefSeq" id="WP_132027283.1">
    <property type="nucleotide sequence ID" value="NZ_CP068564.1"/>
</dbReference>
<evidence type="ECO:0000256" key="1">
    <source>
        <dbReference type="SAM" id="Phobius"/>
    </source>
</evidence>
<dbReference type="Pfam" id="PF19610">
    <property type="entry name" value="DUF6115"/>
    <property type="match status" value="1"/>
</dbReference>
<keyword evidence="1" id="KW-1133">Transmembrane helix</keyword>
<keyword evidence="1" id="KW-0472">Membrane</keyword>
<keyword evidence="3" id="KW-1185">Reference proteome</keyword>
<organism evidence="2 3">
    <name type="scientific">Keratinibaculum paraultunense</name>
    <dbReference type="NCBI Taxonomy" id="1278232"/>
    <lineage>
        <taxon>Bacteria</taxon>
        <taxon>Bacillati</taxon>
        <taxon>Bacillota</taxon>
        <taxon>Tissierellia</taxon>
        <taxon>Tissierellales</taxon>
        <taxon>Tepidimicrobiaceae</taxon>
        <taxon>Keratinibaculum</taxon>
    </lineage>
</organism>
<dbReference type="Proteomes" id="UP000294567">
    <property type="component" value="Unassembled WGS sequence"/>
</dbReference>
<evidence type="ECO:0000313" key="3">
    <source>
        <dbReference type="Proteomes" id="UP000294567"/>
    </source>
</evidence>
<feature type="transmembrane region" description="Helical" evidence="1">
    <location>
        <begin position="6"/>
        <end position="24"/>
    </location>
</feature>
<proteinExistence type="predicted"/>
<dbReference type="AlphaFoldDB" id="A0A4R3KVZ4"/>
<evidence type="ECO:0000313" key="2">
    <source>
        <dbReference type="EMBL" id="TCS89687.1"/>
    </source>
</evidence>
<sequence length="154" mass="18359">MLEMLITCIGLICIVFSIMYIYFFSKKEKDIYDELIYIYNNIRDYYVAIESTVSDFEQLIDSSLDKLEYYEKKVSSNNLDRNESFNRLNSKRVENPIIIDSKLKTKKSISEFDKNILELKNKGYSFEEIAKKLNMGIREVEIIIKLQEKLYKIK</sequence>
<dbReference type="InterPro" id="IPR046118">
    <property type="entry name" value="DUF6115"/>
</dbReference>
<accession>A0A4R3KVZ4</accession>